<evidence type="ECO:0000256" key="3">
    <source>
        <dbReference type="PIRSR" id="PIRSR605502-1"/>
    </source>
</evidence>
<feature type="region of interest" description="Disordered" evidence="4">
    <location>
        <begin position="459"/>
        <end position="479"/>
    </location>
</feature>
<feature type="binding site" evidence="3">
    <location>
        <position position="76"/>
    </location>
    <ligand>
        <name>Mg(2+)</name>
        <dbReference type="ChEBI" id="CHEBI:18420"/>
        <label>1</label>
    </ligand>
</feature>
<comment type="caution">
    <text evidence="5">The sequence shown here is derived from an EMBL/GenBank/DDBJ whole genome shotgun (WGS) entry which is preliminary data.</text>
</comment>
<dbReference type="PANTHER" id="PTHR16222">
    <property type="entry name" value="ADP-RIBOSYLGLYCOHYDROLASE"/>
    <property type="match status" value="1"/>
</dbReference>
<feature type="binding site" evidence="3">
    <location>
        <position position="77"/>
    </location>
    <ligand>
        <name>Mg(2+)</name>
        <dbReference type="ChEBI" id="CHEBI:18420"/>
        <label>1</label>
    </ligand>
</feature>
<sequence>MTLNNKNKAVPLIVDKAHGAYLGAAIGDALGWPNERQPRRKSSGHTGKDHDFIRWTRRSGGRFYSHEETIEPGEYSDDTQLILATSRSLLTTREWWKHLSYREIPFWTIYERGGGGATKRAANSWLLSRPPWSAENKHNNVRRYFEAGGNGVAMRILPHCLTGVASGRFSSISQQIVANGVITHGHPRALVGALAYGFALWRAFTHKGTLEYGALIEITLQNEKEWGELPDVSGTCPGWIEAAQTWAKGKYTDIWRNTVKEVTEMLHKCRDALMQGALAIDRQVMEQIGAYDRRINGAGTVASAAAIFLSSRYAADPIHGIIDAAFAQGTDTDTIASMTGALLGAVCGPSWLGPYAEKIQDANYLRQIAERIANKDDNVEEKNLATETTITPVKKSDLDSFVSKLQQTRADDTIVLPNSREAKVSKSYAHKVWVKNVEVVSWQLTTFDGQSLFIKKISRKQQPTQENLWKSADEKSDKS</sequence>
<dbReference type="InterPro" id="IPR036705">
    <property type="entry name" value="Ribosyl_crysJ1_sf"/>
</dbReference>
<feature type="binding site" evidence="3">
    <location>
        <position position="331"/>
    </location>
    <ligand>
        <name>Mg(2+)</name>
        <dbReference type="ChEBI" id="CHEBI:18420"/>
        <label>1</label>
    </ligand>
</feature>
<dbReference type="AlphaFoldDB" id="A0A7C0WUC3"/>
<organism evidence="5">
    <name type="scientific">Thermodesulforhabdus norvegica</name>
    <dbReference type="NCBI Taxonomy" id="39841"/>
    <lineage>
        <taxon>Bacteria</taxon>
        <taxon>Pseudomonadati</taxon>
        <taxon>Thermodesulfobacteriota</taxon>
        <taxon>Syntrophobacteria</taxon>
        <taxon>Syntrophobacterales</taxon>
        <taxon>Thermodesulforhabdaceae</taxon>
        <taxon>Thermodesulforhabdus</taxon>
    </lineage>
</organism>
<dbReference type="InterPro" id="IPR005502">
    <property type="entry name" value="Ribosyl_crysJ1"/>
</dbReference>
<proteinExistence type="inferred from homology"/>
<feature type="binding site" evidence="3">
    <location>
        <position position="333"/>
    </location>
    <ligand>
        <name>Mg(2+)</name>
        <dbReference type="ChEBI" id="CHEBI:18420"/>
        <label>1</label>
    </ligand>
</feature>
<dbReference type="GO" id="GO:0046872">
    <property type="term" value="F:metal ion binding"/>
    <property type="evidence" value="ECO:0007669"/>
    <property type="project" value="UniProtKB-KW"/>
</dbReference>
<dbReference type="EMBL" id="DQZW01000140">
    <property type="protein sequence ID" value="HDL89852.1"/>
    <property type="molecule type" value="Genomic_DNA"/>
</dbReference>
<evidence type="ECO:0000313" key="5">
    <source>
        <dbReference type="EMBL" id="HDL89852.1"/>
    </source>
</evidence>
<name>A0A7C0WUC3_9BACT</name>
<keyword evidence="3" id="KW-0460">Magnesium</keyword>
<evidence type="ECO:0000256" key="4">
    <source>
        <dbReference type="SAM" id="MobiDB-lite"/>
    </source>
</evidence>
<keyword evidence="2" id="KW-0378">Hydrolase</keyword>
<comment type="similarity">
    <text evidence="1">Belongs to the ADP-ribosylglycohydrolase family.</text>
</comment>
<dbReference type="InterPro" id="IPR050792">
    <property type="entry name" value="ADP-ribosylglycohydrolase"/>
</dbReference>
<protein>
    <recommendedName>
        <fullName evidence="6">ADP-ribosylglycohydrolase</fullName>
    </recommendedName>
</protein>
<dbReference type="Gene3D" id="1.10.4080.10">
    <property type="entry name" value="ADP-ribosylation/Crystallin J1"/>
    <property type="match status" value="1"/>
</dbReference>
<reference evidence="5" key="1">
    <citation type="journal article" date="2020" name="mSystems">
        <title>Genome- and Community-Level Interaction Insights into Carbon Utilization and Element Cycling Functions of Hydrothermarchaeota in Hydrothermal Sediment.</title>
        <authorList>
            <person name="Zhou Z."/>
            <person name="Liu Y."/>
            <person name="Xu W."/>
            <person name="Pan J."/>
            <person name="Luo Z.H."/>
            <person name="Li M."/>
        </authorList>
    </citation>
    <scope>NUCLEOTIDE SEQUENCE [LARGE SCALE GENOMIC DNA]</scope>
    <source>
        <strain evidence="5">HyVt-19</strain>
    </source>
</reference>
<dbReference type="Proteomes" id="UP000886355">
    <property type="component" value="Unassembled WGS sequence"/>
</dbReference>
<feature type="binding site" evidence="3">
    <location>
        <position position="334"/>
    </location>
    <ligand>
        <name>Mg(2+)</name>
        <dbReference type="ChEBI" id="CHEBI:18420"/>
        <label>1</label>
    </ligand>
</feature>
<feature type="binding site" evidence="3">
    <location>
        <position position="78"/>
    </location>
    <ligand>
        <name>Mg(2+)</name>
        <dbReference type="ChEBI" id="CHEBI:18420"/>
        <label>1</label>
    </ligand>
</feature>
<dbReference type="GO" id="GO:0016787">
    <property type="term" value="F:hydrolase activity"/>
    <property type="evidence" value="ECO:0007669"/>
    <property type="project" value="UniProtKB-KW"/>
</dbReference>
<gene>
    <name evidence="5" type="ORF">ENG14_03000</name>
</gene>
<evidence type="ECO:0000256" key="1">
    <source>
        <dbReference type="ARBA" id="ARBA00010702"/>
    </source>
</evidence>
<evidence type="ECO:0008006" key="6">
    <source>
        <dbReference type="Google" id="ProtNLM"/>
    </source>
</evidence>
<feature type="non-terminal residue" evidence="5">
    <location>
        <position position="479"/>
    </location>
</feature>
<dbReference type="Pfam" id="PF03747">
    <property type="entry name" value="ADP_ribosyl_GH"/>
    <property type="match status" value="1"/>
</dbReference>
<evidence type="ECO:0000256" key="2">
    <source>
        <dbReference type="ARBA" id="ARBA00022801"/>
    </source>
</evidence>
<keyword evidence="3" id="KW-0479">Metal-binding</keyword>
<dbReference type="PANTHER" id="PTHR16222:SF24">
    <property type="entry name" value="ADP-RIBOSYLHYDROLASE ARH3"/>
    <property type="match status" value="1"/>
</dbReference>
<comment type="cofactor">
    <cofactor evidence="3">
        <name>Mg(2+)</name>
        <dbReference type="ChEBI" id="CHEBI:18420"/>
    </cofactor>
    <text evidence="3">Binds 2 magnesium ions per subunit.</text>
</comment>
<dbReference type="SUPFAM" id="SSF101478">
    <property type="entry name" value="ADP-ribosylglycohydrolase"/>
    <property type="match status" value="1"/>
</dbReference>
<accession>A0A7C0WUC3</accession>